<name>A0ACC0ERB1_9BASI</name>
<reference evidence="1 2" key="3">
    <citation type="journal article" date="2022" name="Microbiol. Spectr.">
        <title>Folding features and dynamics of 3D genome architecture in plant fungal pathogens.</title>
        <authorList>
            <person name="Xia C."/>
        </authorList>
    </citation>
    <scope>NUCLEOTIDE SEQUENCE [LARGE SCALE GENOMIC DNA]</scope>
    <source>
        <strain evidence="1 2">93-210</strain>
    </source>
</reference>
<evidence type="ECO:0000313" key="2">
    <source>
        <dbReference type="Proteomes" id="UP001060170"/>
    </source>
</evidence>
<proteinExistence type="predicted"/>
<comment type="caution">
    <text evidence="1">The sequence shown here is derived from an EMBL/GenBank/DDBJ whole genome shotgun (WGS) entry which is preliminary data.</text>
</comment>
<protein>
    <submittedName>
        <fullName evidence="1">Uncharacterized protein</fullName>
    </submittedName>
</protein>
<evidence type="ECO:0000313" key="1">
    <source>
        <dbReference type="EMBL" id="KAI7959246.1"/>
    </source>
</evidence>
<keyword evidence="2" id="KW-1185">Reference proteome</keyword>
<accession>A0ACC0ERB1</accession>
<reference evidence="2" key="2">
    <citation type="journal article" date="2018" name="Mol. Plant Microbe Interact.">
        <title>Genome sequence resources for the wheat stripe rust pathogen (Puccinia striiformis f. sp. tritici) and the barley stripe rust pathogen (Puccinia striiformis f. sp. hordei).</title>
        <authorList>
            <person name="Xia C."/>
            <person name="Wang M."/>
            <person name="Yin C."/>
            <person name="Cornejo O.E."/>
            <person name="Hulbert S.H."/>
            <person name="Chen X."/>
        </authorList>
    </citation>
    <scope>NUCLEOTIDE SEQUENCE [LARGE SCALE GENOMIC DNA]</scope>
    <source>
        <strain evidence="2">93-210</strain>
    </source>
</reference>
<dbReference type="Proteomes" id="UP001060170">
    <property type="component" value="Chromosome 3"/>
</dbReference>
<organism evidence="1 2">
    <name type="scientific">Puccinia striiformis f. sp. tritici</name>
    <dbReference type="NCBI Taxonomy" id="168172"/>
    <lineage>
        <taxon>Eukaryota</taxon>
        <taxon>Fungi</taxon>
        <taxon>Dikarya</taxon>
        <taxon>Basidiomycota</taxon>
        <taxon>Pucciniomycotina</taxon>
        <taxon>Pucciniomycetes</taxon>
        <taxon>Pucciniales</taxon>
        <taxon>Pucciniaceae</taxon>
        <taxon>Puccinia</taxon>
    </lineage>
</organism>
<gene>
    <name evidence="1" type="ORF">MJO28_003037</name>
</gene>
<sequence>MKAIFIFLITPVLFDLVQSKGSKVFNPRSIRLSSVVTAKTSTVRLAALIPEYCLDTHMIILSCHGL</sequence>
<reference evidence="2" key="1">
    <citation type="journal article" date="2018" name="BMC Genomics">
        <title>Genomic insights into host adaptation between the wheat stripe rust pathogen (Puccinia striiformis f. sp. tritici) and the barley stripe rust pathogen (Puccinia striiformis f. sp. hordei).</title>
        <authorList>
            <person name="Xia C."/>
            <person name="Wang M."/>
            <person name="Yin C."/>
            <person name="Cornejo O.E."/>
            <person name="Hulbert S.H."/>
            <person name="Chen X."/>
        </authorList>
    </citation>
    <scope>NUCLEOTIDE SEQUENCE [LARGE SCALE GENOMIC DNA]</scope>
    <source>
        <strain evidence="2">93-210</strain>
    </source>
</reference>
<dbReference type="EMBL" id="CM045867">
    <property type="protein sequence ID" value="KAI7959246.1"/>
    <property type="molecule type" value="Genomic_DNA"/>
</dbReference>